<comment type="caution">
    <text evidence="1">The sequence shown here is derived from an EMBL/GenBank/DDBJ whole genome shotgun (WGS) entry which is preliminary data.</text>
</comment>
<dbReference type="AlphaFoldDB" id="A0A4C1WGQ7"/>
<dbReference type="Proteomes" id="UP000299102">
    <property type="component" value="Unassembled WGS sequence"/>
</dbReference>
<evidence type="ECO:0000313" key="1">
    <source>
        <dbReference type="EMBL" id="GBP50568.1"/>
    </source>
</evidence>
<organism evidence="1 2">
    <name type="scientific">Eumeta variegata</name>
    <name type="common">Bagworm moth</name>
    <name type="synonym">Eumeta japonica</name>
    <dbReference type="NCBI Taxonomy" id="151549"/>
    <lineage>
        <taxon>Eukaryota</taxon>
        <taxon>Metazoa</taxon>
        <taxon>Ecdysozoa</taxon>
        <taxon>Arthropoda</taxon>
        <taxon>Hexapoda</taxon>
        <taxon>Insecta</taxon>
        <taxon>Pterygota</taxon>
        <taxon>Neoptera</taxon>
        <taxon>Endopterygota</taxon>
        <taxon>Lepidoptera</taxon>
        <taxon>Glossata</taxon>
        <taxon>Ditrysia</taxon>
        <taxon>Tineoidea</taxon>
        <taxon>Psychidae</taxon>
        <taxon>Oiketicinae</taxon>
        <taxon>Eumeta</taxon>
    </lineage>
</organism>
<keyword evidence="2" id="KW-1185">Reference proteome</keyword>
<protein>
    <submittedName>
        <fullName evidence="1">Uncharacterized protein</fullName>
    </submittedName>
</protein>
<reference evidence="1 2" key="1">
    <citation type="journal article" date="2019" name="Commun. Biol.">
        <title>The bagworm genome reveals a unique fibroin gene that provides high tensile strength.</title>
        <authorList>
            <person name="Kono N."/>
            <person name="Nakamura H."/>
            <person name="Ohtoshi R."/>
            <person name="Tomita M."/>
            <person name="Numata K."/>
            <person name="Arakawa K."/>
        </authorList>
    </citation>
    <scope>NUCLEOTIDE SEQUENCE [LARGE SCALE GENOMIC DNA]</scope>
</reference>
<accession>A0A4C1WGQ7</accession>
<sequence length="122" mass="13230">MDLISLTFFLNGIIHFSYHVTISNICHLNEFDGPITVLIVNRVRRSAGTVASARAQANRDFGHVERILNEKPLKEGSDYRGMDEYGVCTSRSGSVSRCARAAGSKMATAKVLPAAASFDLPA</sequence>
<evidence type="ECO:0000313" key="2">
    <source>
        <dbReference type="Proteomes" id="UP000299102"/>
    </source>
</evidence>
<gene>
    <name evidence="1" type="ORF">EVAR_29327_1</name>
</gene>
<name>A0A4C1WGQ7_EUMVA</name>
<dbReference type="EMBL" id="BGZK01000568">
    <property type="protein sequence ID" value="GBP50568.1"/>
    <property type="molecule type" value="Genomic_DNA"/>
</dbReference>
<proteinExistence type="predicted"/>